<evidence type="ECO:0000259" key="7">
    <source>
        <dbReference type="PROSITE" id="PS50863"/>
    </source>
</evidence>
<dbReference type="CDD" id="cd10017">
    <property type="entry name" value="B3_DNA"/>
    <property type="match status" value="1"/>
</dbReference>
<evidence type="ECO:0000256" key="2">
    <source>
        <dbReference type="ARBA" id="ARBA00023015"/>
    </source>
</evidence>
<evidence type="ECO:0000256" key="3">
    <source>
        <dbReference type="ARBA" id="ARBA00023125"/>
    </source>
</evidence>
<organism evidence="8 9">
    <name type="scientific">Urochloa decumbens</name>
    <dbReference type="NCBI Taxonomy" id="240449"/>
    <lineage>
        <taxon>Eukaryota</taxon>
        <taxon>Viridiplantae</taxon>
        <taxon>Streptophyta</taxon>
        <taxon>Embryophyta</taxon>
        <taxon>Tracheophyta</taxon>
        <taxon>Spermatophyta</taxon>
        <taxon>Magnoliopsida</taxon>
        <taxon>Liliopsida</taxon>
        <taxon>Poales</taxon>
        <taxon>Poaceae</taxon>
        <taxon>PACMAD clade</taxon>
        <taxon>Panicoideae</taxon>
        <taxon>Panicodae</taxon>
        <taxon>Paniceae</taxon>
        <taxon>Melinidinae</taxon>
        <taxon>Urochloa</taxon>
    </lineage>
</organism>
<sequence length="191" mass="20951">MAETPGFPWKQQQVQADPDGSSKLKKPKEEEEHSPPLPPPAWDDDDDWEITPLSGDHPFFNTFMSKSHVQKNFQLACVTMPAHMHRHLPEAHVPATLLCRGRSWAASYRGDLKWKKIGPEWRDFAVDNGLRVGDSCVFELIAPAAAGGTAATGIGSEGVVFRVQVLRGGLPEEITSRGATSDKPLVIADDD</sequence>
<dbReference type="PANTHER" id="PTHR31391:SF64">
    <property type="entry name" value="B3 DOMAIN-CONTAINING PROTEIN OS06G0112300"/>
    <property type="match status" value="1"/>
</dbReference>
<reference evidence="8 9" key="2">
    <citation type="submission" date="2024-10" db="EMBL/GenBank/DDBJ databases">
        <authorList>
            <person name="Ryan C."/>
        </authorList>
    </citation>
    <scope>NUCLEOTIDE SEQUENCE [LARGE SCALE GENOMIC DNA]</scope>
</reference>
<keyword evidence="3" id="KW-0238">DNA-binding</keyword>
<dbReference type="AlphaFoldDB" id="A0ABC9DUS4"/>
<dbReference type="Pfam" id="PF02362">
    <property type="entry name" value="B3"/>
    <property type="match status" value="1"/>
</dbReference>
<dbReference type="PANTHER" id="PTHR31391">
    <property type="entry name" value="B3 DOMAIN-CONTAINING PROTEIN OS11G0197600-RELATED"/>
    <property type="match status" value="1"/>
</dbReference>
<feature type="region of interest" description="Disordered" evidence="6">
    <location>
        <begin position="1"/>
        <end position="46"/>
    </location>
</feature>
<evidence type="ECO:0000256" key="1">
    <source>
        <dbReference type="ARBA" id="ARBA00004123"/>
    </source>
</evidence>
<gene>
    <name evidence="8" type="ORF">URODEC1_LOCUS88624</name>
</gene>
<dbReference type="Gene3D" id="2.40.330.10">
    <property type="entry name" value="DNA-binding pseudobarrel domain"/>
    <property type="match status" value="1"/>
</dbReference>
<comment type="subcellular location">
    <subcellularLocation>
        <location evidence="1">Nucleus</location>
    </subcellularLocation>
</comment>
<dbReference type="Proteomes" id="UP001497457">
    <property type="component" value="Chromosome 34rd"/>
</dbReference>
<accession>A0ABC9DUS4</accession>
<keyword evidence="4" id="KW-0804">Transcription</keyword>
<reference evidence="9" key="1">
    <citation type="submission" date="2024-06" db="EMBL/GenBank/DDBJ databases">
        <authorList>
            <person name="Ryan C."/>
        </authorList>
    </citation>
    <scope>NUCLEOTIDE SEQUENCE [LARGE SCALE GENOMIC DNA]</scope>
</reference>
<dbReference type="InterPro" id="IPR015300">
    <property type="entry name" value="DNA-bd_pseudobarrel_sf"/>
</dbReference>
<name>A0ABC9DUS4_9POAL</name>
<dbReference type="SUPFAM" id="SSF101936">
    <property type="entry name" value="DNA-binding pseudobarrel domain"/>
    <property type="match status" value="1"/>
</dbReference>
<evidence type="ECO:0000256" key="6">
    <source>
        <dbReference type="SAM" id="MobiDB-lite"/>
    </source>
</evidence>
<dbReference type="InterPro" id="IPR044837">
    <property type="entry name" value="REM16-like"/>
</dbReference>
<proteinExistence type="predicted"/>
<keyword evidence="9" id="KW-1185">Reference proteome</keyword>
<dbReference type="EMBL" id="OZ075144">
    <property type="protein sequence ID" value="CAL5045061.1"/>
    <property type="molecule type" value="Genomic_DNA"/>
</dbReference>
<keyword evidence="2" id="KW-0805">Transcription regulation</keyword>
<evidence type="ECO:0000256" key="4">
    <source>
        <dbReference type="ARBA" id="ARBA00023163"/>
    </source>
</evidence>
<evidence type="ECO:0000313" key="9">
    <source>
        <dbReference type="Proteomes" id="UP001497457"/>
    </source>
</evidence>
<evidence type="ECO:0000313" key="8">
    <source>
        <dbReference type="EMBL" id="CAL5045061.1"/>
    </source>
</evidence>
<keyword evidence="5" id="KW-0539">Nucleus</keyword>
<protein>
    <recommendedName>
        <fullName evidence="7">TF-B3 domain-containing protein</fullName>
    </recommendedName>
</protein>
<dbReference type="InterPro" id="IPR003340">
    <property type="entry name" value="B3_DNA-bd"/>
</dbReference>
<dbReference type="PROSITE" id="PS50863">
    <property type="entry name" value="B3"/>
    <property type="match status" value="1"/>
</dbReference>
<evidence type="ECO:0000256" key="5">
    <source>
        <dbReference type="ARBA" id="ARBA00023242"/>
    </source>
</evidence>
<dbReference type="GO" id="GO:0003677">
    <property type="term" value="F:DNA binding"/>
    <property type="evidence" value="ECO:0007669"/>
    <property type="project" value="UniProtKB-KW"/>
</dbReference>
<dbReference type="GO" id="GO:0005634">
    <property type="term" value="C:nucleus"/>
    <property type="evidence" value="ECO:0007669"/>
    <property type="project" value="UniProtKB-SubCell"/>
</dbReference>
<feature type="domain" description="TF-B3" evidence="7">
    <location>
        <begin position="100"/>
        <end position="169"/>
    </location>
</feature>